<dbReference type="SUPFAM" id="SSF53474">
    <property type="entry name" value="alpha/beta-Hydrolases"/>
    <property type="match status" value="1"/>
</dbReference>
<dbReference type="PRINTS" id="PR00878">
    <property type="entry name" value="CHOLNESTRASE"/>
</dbReference>
<evidence type="ECO:0000256" key="4">
    <source>
        <dbReference type="ARBA" id="ARBA00022867"/>
    </source>
</evidence>
<sequence>MRAKTSIFLLIYSGITLLLMHSLNCEPIVEINNNQISGQNVKFQNFGVHQYLGIPYAQPPVGPLRFMPTVPLLQQPRMLKAIVPPPACMQYTERPFPWYVNSSEKSEDCLYLNIWTPSDASPENKKAVMYWIPGGGFRHGSIRSELYNGTALSALGDVIVVTVNYRLGPFGFLFSGTDDAPGNAGLWDVLEGLRWVNKNIGFFGGDISRITISGESAGSIFVGMLSVSPLTKGLYSKQIMESGSPTYLQGDLFREKNLDSSQKVAEIARCANDTCTIQDNPRAVVECLKSVDPMVLSKADFLALPDSGAFFFPQHGDEIVPDNPRIAILKGNFRCTDTLIGNTNDEGSFALTTKNPEIFGFFGEKNHQINKTTGADLMRQMLKGFPDPESAIKHYLHGPENAYSIMRYRVYTSYGDGFFLCPDVYYAEKCAEKGNNVYFFMWKHRPSGTPWALWMGDTHFSDVQFVFGRPLLHPSSYQEEEVQLSQKVIGIWSNFVKTGKPSADWPLFSRESPIFKYLGPGNSVDINGSGPHQSECEFYRPFFTPK</sequence>
<keyword evidence="4" id="KW-0531">Neurotransmitter degradation</keyword>
<dbReference type="GO" id="GO:0003990">
    <property type="term" value="F:acetylcholinesterase activity"/>
    <property type="evidence" value="ECO:0007669"/>
    <property type="project" value="UniProtKB-EC"/>
</dbReference>
<dbReference type="Proteomes" id="UP000887013">
    <property type="component" value="Unassembled WGS sequence"/>
</dbReference>
<dbReference type="PANTHER" id="PTHR43918">
    <property type="entry name" value="ACETYLCHOLINESTERASE"/>
    <property type="match status" value="1"/>
</dbReference>
<comment type="catalytic activity">
    <reaction evidence="7">
        <text>acetylcholine + H2O = choline + acetate + H(+)</text>
        <dbReference type="Rhea" id="RHEA:17561"/>
        <dbReference type="ChEBI" id="CHEBI:15354"/>
        <dbReference type="ChEBI" id="CHEBI:15355"/>
        <dbReference type="ChEBI" id="CHEBI:15377"/>
        <dbReference type="ChEBI" id="CHEBI:15378"/>
        <dbReference type="ChEBI" id="CHEBI:30089"/>
        <dbReference type="EC" id="3.1.1.7"/>
    </reaction>
</comment>
<evidence type="ECO:0000259" key="10">
    <source>
        <dbReference type="Pfam" id="PF00135"/>
    </source>
</evidence>
<dbReference type="GO" id="GO:0006581">
    <property type="term" value="P:acetylcholine catabolic process"/>
    <property type="evidence" value="ECO:0007669"/>
    <property type="project" value="TreeGrafter"/>
</dbReference>
<gene>
    <name evidence="11" type="ORF">NPIL_680691</name>
</gene>
<feature type="chain" id="PRO_5036516779" description="Carboxylic ester hydrolase" evidence="9">
    <location>
        <begin position="26"/>
        <end position="546"/>
    </location>
</feature>
<comment type="caution">
    <text evidence="11">The sequence shown here is derived from an EMBL/GenBank/DDBJ whole genome shotgun (WGS) entry which is preliminary data.</text>
</comment>
<dbReference type="InterPro" id="IPR050654">
    <property type="entry name" value="AChE-related_enzymes"/>
</dbReference>
<dbReference type="Gene3D" id="3.40.50.1820">
    <property type="entry name" value="alpha/beta hydrolase"/>
    <property type="match status" value="1"/>
</dbReference>
<keyword evidence="2" id="KW-0719">Serine esterase</keyword>
<dbReference type="OrthoDB" id="6475789at2759"/>
<keyword evidence="6" id="KW-0325">Glycoprotein</keyword>
<feature type="active site" description="Acyl-ester intermediate" evidence="8">
    <location>
        <position position="216"/>
    </location>
</feature>
<reference evidence="11" key="1">
    <citation type="submission" date="2020-08" db="EMBL/GenBank/DDBJ databases">
        <title>Multicomponent nature underlies the extraordinary mechanical properties of spider dragline silk.</title>
        <authorList>
            <person name="Kono N."/>
            <person name="Nakamura H."/>
            <person name="Mori M."/>
            <person name="Yoshida Y."/>
            <person name="Ohtoshi R."/>
            <person name="Malay A.D."/>
            <person name="Moran D.A.P."/>
            <person name="Tomita M."/>
            <person name="Numata K."/>
            <person name="Arakawa K."/>
        </authorList>
    </citation>
    <scope>NUCLEOTIDE SEQUENCE</scope>
</reference>
<dbReference type="GO" id="GO:0019695">
    <property type="term" value="P:choline metabolic process"/>
    <property type="evidence" value="ECO:0007669"/>
    <property type="project" value="TreeGrafter"/>
</dbReference>
<feature type="domain" description="Carboxylesterase type B" evidence="10">
    <location>
        <begin position="26"/>
        <end position="512"/>
    </location>
</feature>
<dbReference type="PROSITE" id="PS00941">
    <property type="entry name" value="CARBOXYLESTERASE_B_2"/>
    <property type="match status" value="1"/>
</dbReference>
<dbReference type="AlphaFoldDB" id="A0A8X6TKU1"/>
<dbReference type="InterPro" id="IPR002018">
    <property type="entry name" value="CarbesteraseB"/>
</dbReference>
<accession>A0A8X6TKU1</accession>
<evidence type="ECO:0000256" key="3">
    <source>
        <dbReference type="ARBA" id="ARBA00022801"/>
    </source>
</evidence>
<evidence type="ECO:0000256" key="1">
    <source>
        <dbReference type="ARBA" id="ARBA00005964"/>
    </source>
</evidence>
<protein>
    <recommendedName>
        <fullName evidence="9">Carboxylic ester hydrolase</fullName>
        <ecNumber evidence="9">3.1.1.-</ecNumber>
    </recommendedName>
</protein>
<dbReference type="GO" id="GO:0005615">
    <property type="term" value="C:extracellular space"/>
    <property type="evidence" value="ECO:0007669"/>
    <property type="project" value="TreeGrafter"/>
</dbReference>
<evidence type="ECO:0000256" key="6">
    <source>
        <dbReference type="ARBA" id="ARBA00023180"/>
    </source>
</evidence>
<dbReference type="InterPro" id="IPR019826">
    <property type="entry name" value="Carboxylesterase_B_AS"/>
</dbReference>
<proteinExistence type="inferred from homology"/>
<feature type="active site" description="Charge relay system" evidence="8">
    <location>
        <position position="346"/>
    </location>
</feature>
<evidence type="ECO:0000256" key="7">
    <source>
        <dbReference type="ARBA" id="ARBA00048484"/>
    </source>
</evidence>
<evidence type="ECO:0000256" key="8">
    <source>
        <dbReference type="PIRSR" id="PIRSR600997-1"/>
    </source>
</evidence>
<feature type="signal peptide" evidence="9">
    <location>
        <begin position="1"/>
        <end position="25"/>
    </location>
</feature>
<dbReference type="InterPro" id="IPR019819">
    <property type="entry name" value="Carboxylesterase_B_CS"/>
</dbReference>
<comment type="similarity">
    <text evidence="1 9">Belongs to the type-B carboxylesterase/lipase family.</text>
</comment>
<dbReference type="GO" id="GO:0005886">
    <property type="term" value="C:plasma membrane"/>
    <property type="evidence" value="ECO:0007669"/>
    <property type="project" value="TreeGrafter"/>
</dbReference>
<dbReference type="InterPro" id="IPR029058">
    <property type="entry name" value="AB_hydrolase_fold"/>
</dbReference>
<dbReference type="PANTHER" id="PTHR43918:SF4">
    <property type="entry name" value="CARBOXYLIC ESTER HYDROLASE"/>
    <property type="match status" value="1"/>
</dbReference>
<evidence type="ECO:0000313" key="12">
    <source>
        <dbReference type="Proteomes" id="UP000887013"/>
    </source>
</evidence>
<evidence type="ECO:0000256" key="9">
    <source>
        <dbReference type="RuleBase" id="RU361235"/>
    </source>
</evidence>
<dbReference type="EC" id="3.1.1.-" evidence="9"/>
<keyword evidence="12" id="KW-1185">Reference proteome</keyword>
<evidence type="ECO:0000313" key="11">
    <source>
        <dbReference type="EMBL" id="GFT29192.1"/>
    </source>
</evidence>
<name>A0A8X6TKU1_NEPPI</name>
<organism evidence="11 12">
    <name type="scientific">Nephila pilipes</name>
    <name type="common">Giant wood spider</name>
    <name type="synonym">Nephila maculata</name>
    <dbReference type="NCBI Taxonomy" id="299642"/>
    <lineage>
        <taxon>Eukaryota</taxon>
        <taxon>Metazoa</taxon>
        <taxon>Ecdysozoa</taxon>
        <taxon>Arthropoda</taxon>
        <taxon>Chelicerata</taxon>
        <taxon>Arachnida</taxon>
        <taxon>Araneae</taxon>
        <taxon>Araneomorphae</taxon>
        <taxon>Entelegynae</taxon>
        <taxon>Araneoidea</taxon>
        <taxon>Nephilidae</taxon>
        <taxon>Nephila</taxon>
    </lineage>
</organism>
<dbReference type="InterPro" id="IPR000997">
    <property type="entry name" value="Cholinesterase"/>
</dbReference>
<dbReference type="Pfam" id="PF00135">
    <property type="entry name" value="COesterase"/>
    <property type="match status" value="1"/>
</dbReference>
<keyword evidence="9" id="KW-0732">Signal</keyword>
<dbReference type="EMBL" id="BMAW01061004">
    <property type="protein sequence ID" value="GFT29192.1"/>
    <property type="molecule type" value="Genomic_DNA"/>
</dbReference>
<keyword evidence="5" id="KW-1015">Disulfide bond</keyword>
<dbReference type="PROSITE" id="PS00122">
    <property type="entry name" value="CARBOXYLESTERASE_B_1"/>
    <property type="match status" value="1"/>
</dbReference>
<feature type="active site" description="Charge relay system" evidence="8">
    <location>
        <position position="459"/>
    </location>
</feature>
<keyword evidence="3 9" id="KW-0378">Hydrolase</keyword>
<evidence type="ECO:0000256" key="5">
    <source>
        <dbReference type="ARBA" id="ARBA00023157"/>
    </source>
</evidence>
<evidence type="ECO:0000256" key="2">
    <source>
        <dbReference type="ARBA" id="ARBA00022487"/>
    </source>
</evidence>